<protein>
    <submittedName>
        <fullName evidence="3">Retrovirus-related Pol polyprotein from transposon TNT 1-94</fullName>
    </submittedName>
</protein>
<dbReference type="InterPro" id="IPR043502">
    <property type="entry name" value="DNA/RNA_pol_sf"/>
</dbReference>
<name>A0A1Q9BYC5_SYMMI</name>
<keyword evidence="4" id="KW-1185">Reference proteome</keyword>
<evidence type="ECO:0000256" key="1">
    <source>
        <dbReference type="SAM" id="MobiDB-lite"/>
    </source>
</evidence>
<dbReference type="EMBL" id="LSRX01002394">
    <property type="protein sequence ID" value="OLP75580.1"/>
    <property type="molecule type" value="Genomic_DNA"/>
</dbReference>
<evidence type="ECO:0000313" key="3">
    <source>
        <dbReference type="EMBL" id="OLP75580.1"/>
    </source>
</evidence>
<dbReference type="OrthoDB" id="421209at2759"/>
<dbReference type="Gene3D" id="3.80.10.10">
    <property type="entry name" value="Ribonuclease Inhibitor"/>
    <property type="match status" value="1"/>
</dbReference>
<reference evidence="3 4" key="1">
    <citation type="submission" date="2016-02" db="EMBL/GenBank/DDBJ databases">
        <title>Genome analysis of coral dinoflagellate symbionts highlights evolutionary adaptations to a symbiotic lifestyle.</title>
        <authorList>
            <person name="Aranda M."/>
            <person name="Li Y."/>
            <person name="Liew Y.J."/>
            <person name="Baumgarten S."/>
            <person name="Simakov O."/>
            <person name="Wilson M."/>
            <person name="Piel J."/>
            <person name="Ashoor H."/>
            <person name="Bougouffa S."/>
            <person name="Bajic V.B."/>
            <person name="Ryu T."/>
            <person name="Ravasi T."/>
            <person name="Bayer T."/>
            <person name="Micklem G."/>
            <person name="Kim H."/>
            <person name="Bhak J."/>
            <person name="Lajeunesse T.C."/>
            <person name="Voolstra C.R."/>
        </authorList>
    </citation>
    <scope>NUCLEOTIDE SEQUENCE [LARGE SCALE GENOMIC DNA]</scope>
    <source>
        <strain evidence="3 4">CCMP2467</strain>
    </source>
</reference>
<evidence type="ECO:0000259" key="2">
    <source>
        <dbReference type="Pfam" id="PF07727"/>
    </source>
</evidence>
<dbReference type="SUPFAM" id="SSF52047">
    <property type="entry name" value="RNI-like"/>
    <property type="match status" value="1"/>
</dbReference>
<dbReference type="Proteomes" id="UP000186817">
    <property type="component" value="Unassembled WGS sequence"/>
</dbReference>
<dbReference type="PANTHER" id="PTHR11439">
    <property type="entry name" value="GAG-POL-RELATED RETROTRANSPOSON"/>
    <property type="match status" value="1"/>
</dbReference>
<evidence type="ECO:0000313" key="4">
    <source>
        <dbReference type="Proteomes" id="UP000186817"/>
    </source>
</evidence>
<dbReference type="PANTHER" id="PTHR11439:SF483">
    <property type="entry name" value="PEPTIDE SYNTHASE GLIP-LIKE, PUTATIVE (AFU_ORTHOLOGUE AFUA_3G12920)-RELATED"/>
    <property type="match status" value="1"/>
</dbReference>
<organism evidence="3 4">
    <name type="scientific">Symbiodinium microadriaticum</name>
    <name type="common">Dinoflagellate</name>
    <name type="synonym">Zooxanthella microadriatica</name>
    <dbReference type="NCBI Taxonomy" id="2951"/>
    <lineage>
        <taxon>Eukaryota</taxon>
        <taxon>Sar</taxon>
        <taxon>Alveolata</taxon>
        <taxon>Dinophyceae</taxon>
        <taxon>Suessiales</taxon>
        <taxon>Symbiodiniaceae</taxon>
        <taxon>Symbiodinium</taxon>
    </lineage>
</organism>
<dbReference type="Pfam" id="PF07727">
    <property type="entry name" value="RVT_2"/>
    <property type="match status" value="1"/>
</dbReference>
<feature type="region of interest" description="Disordered" evidence="1">
    <location>
        <begin position="866"/>
        <end position="897"/>
    </location>
</feature>
<dbReference type="SUPFAM" id="SSF56672">
    <property type="entry name" value="DNA/RNA polymerases"/>
    <property type="match status" value="1"/>
</dbReference>
<dbReference type="InterPro" id="IPR013103">
    <property type="entry name" value="RVT_2"/>
</dbReference>
<comment type="caution">
    <text evidence="3">The sequence shown here is derived from an EMBL/GenBank/DDBJ whole genome shotgun (WGS) entry which is preliminary data.</text>
</comment>
<sequence>MDIRERISFAGASVCFAGAATKVAVPECVEPGGEKLVVEVPTSAKDDVTGHPLDIGLTYEGMLRELRALESLAVGDVIWHVDPKQKVISTRWVSNAKAEHVEGREHHNVRCRVVARDFAQGATASQLGISAATSSAEVLRTFLFYAGSKRQNIVGLDVSTAFLFAELDEDSNIVVKLPDGVRSRDGRRGYMRLKKALYGLRVAAQTWSRHLAKLLKKLCNLEPCETEPCLFSGTVLGNQRVVVLCYVDHLLITGESDEAVYHVVEQLKGAVKLKVTADLDWDGQITFLGRLLSRDHSSDSLYVTMSDSYYEEIYKSFFGNSKVTPSPMPPNLKELYDKEEACLQKPLSTEAAARFRSSLGRLSWLAMTRVDVVYYVSMLARGQASPLEKHERAMRSVLRYLKHVQGFKQVVNPTGENTLRLDCYVDASWGSEKNVDRKSISGGCIMIGGFCLKAWSRLQQAVALSSAESELYGLVEGAKEALSIRRAVSHVFGWSMLPTPTIYCDSEAAVAISKADGLRKVRHIDLRACFIQDQLRQKQLFVFGVRGEANVADLFTKPLSLTVTLKHMWGLGLRDVVCAACVLEGFVELCGVLLVGRNPMSLTDRYKALPFVPWLVIEFCAPVESSMRAASENLAWVNVLTVSERDDGASQQTMLELKTICARQIRRKGYVFLWASTPCTGGCLYQRLHARDPVYRRGRLAQHWKLHRKLWKTFVELTGFVHAWAVEWPRSCAYWSWRQTEKFLSSRPYVLHDVPVDGCALDMRGRDHLLNAKRWRVVTTHPAVAEGIRVYRCSKEHEHSKDFDLRATQHYPVVLVQSFFEALRRCHDYCRLAQDTRPAVCFQLFAGDVSVWLAVQVNSVNVKNPRFVDPMGSGASHKARDADSAESKPGPAQHGEELESGCVIPEVADRAITVQQLQDLTTCITTKLKAEGWTTTDPSVTKPVKLKKGTVNLYDVVARLVKPATEKRRCSYVELVATGPQTTRWFVSHWWGEPVFHFVACVVKHSEQRRLGSASTYWVCAYANNQWELAYDVAANPAESSFRRALDVAEGTLSILDDAARAYERVWCEYEVFVTLEKAKRTAHLFDIYTYHNHQPRGITDGITEGDRRGASWWWEDRKWAREKNFPVELAEAAMQAQVQLAVASVDADRIHILNSIVGAGDLNSDPPLEHERYDVVNTTLHARFALAALKLMVEARRSLHRYVQVISSSQVTRINLSFRSDQVLSDDTVQQLAAALPATLKDLCLNMVDCTLLTDQGIQALALALEPLPLESLHLDIAKNALSDEAVQAVAASFGESLRHLWFSIGNITDISDVSGESLATALPSRLESMFLSLAGCRKITGKTLESLGRAFPPTLSHVELMFGSCHLLDNAAVEALLAQLPEGLLDLRLDFWGCSQLTEAMLLGLAAALPSSVTRVELYLGEIPKISGQQGRRFAQRELLPTPDVLQTALRPTVSVEYFA</sequence>
<feature type="domain" description="Reverse transcriptase Ty1/copia-type" evidence="2">
    <location>
        <begin position="84"/>
        <end position="279"/>
    </location>
</feature>
<accession>A0A1Q9BYC5</accession>
<dbReference type="CDD" id="cd09272">
    <property type="entry name" value="RNase_HI_RT_Ty1"/>
    <property type="match status" value="1"/>
</dbReference>
<proteinExistence type="predicted"/>
<dbReference type="InterPro" id="IPR032675">
    <property type="entry name" value="LRR_dom_sf"/>
</dbReference>
<gene>
    <name evidence="3" type="ORF">AK812_SmicGene44600</name>
</gene>